<dbReference type="EMBL" id="JACASF010000019">
    <property type="protein sequence ID" value="KAF6416111.1"/>
    <property type="molecule type" value="Genomic_DNA"/>
</dbReference>
<keyword evidence="2" id="KW-1185">Reference proteome</keyword>
<sequence>MACRQSAVACVILSFKTEKNDPVWLEPQERVLMGTVLVALLHSGKLPAPDGQPVWPSRNRTWFISGNHQELSGSPLAAMGAPFFQCVCHTGPRRQTSGPGSLPWPVRSCLKLLWFKPKFCS</sequence>
<dbReference type="AlphaFoldDB" id="A0A7J8CYZ7"/>
<dbReference type="Proteomes" id="UP000550707">
    <property type="component" value="Unassembled WGS sequence"/>
</dbReference>
<gene>
    <name evidence="1" type="ORF">HJG59_009433</name>
</gene>
<evidence type="ECO:0000313" key="2">
    <source>
        <dbReference type="Proteomes" id="UP000550707"/>
    </source>
</evidence>
<evidence type="ECO:0000313" key="1">
    <source>
        <dbReference type="EMBL" id="KAF6416111.1"/>
    </source>
</evidence>
<comment type="caution">
    <text evidence="1">The sequence shown here is derived from an EMBL/GenBank/DDBJ whole genome shotgun (WGS) entry which is preliminary data.</text>
</comment>
<reference evidence="1 2" key="1">
    <citation type="journal article" date="2020" name="Nature">
        <title>Six reference-quality genomes reveal evolution of bat adaptations.</title>
        <authorList>
            <person name="Jebb D."/>
            <person name="Huang Z."/>
            <person name="Pippel M."/>
            <person name="Hughes G.M."/>
            <person name="Lavrichenko K."/>
            <person name="Devanna P."/>
            <person name="Winkler S."/>
            <person name="Jermiin L.S."/>
            <person name="Skirmuntt E.C."/>
            <person name="Katzourakis A."/>
            <person name="Burkitt-Gray L."/>
            <person name="Ray D.A."/>
            <person name="Sullivan K.A.M."/>
            <person name="Roscito J.G."/>
            <person name="Kirilenko B.M."/>
            <person name="Davalos L.M."/>
            <person name="Corthals A.P."/>
            <person name="Power M.L."/>
            <person name="Jones G."/>
            <person name="Ransome R.D."/>
            <person name="Dechmann D.K.N."/>
            <person name="Locatelli A.G."/>
            <person name="Puechmaille S.J."/>
            <person name="Fedrigo O."/>
            <person name="Jarvis E.D."/>
            <person name="Hiller M."/>
            <person name="Vernes S.C."/>
            <person name="Myers E.W."/>
            <person name="Teeling E.C."/>
        </authorList>
    </citation>
    <scope>NUCLEOTIDE SEQUENCE [LARGE SCALE GENOMIC DNA]</scope>
    <source>
        <strain evidence="1">MMolMol1</strain>
        <tissue evidence="1">Muscle</tissue>
    </source>
</reference>
<organism evidence="1 2">
    <name type="scientific">Molossus molossus</name>
    <name type="common">Pallas' mastiff bat</name>
    <name type="synonym">Vespertilio molossus</name>
    <dbReference type="NCBI Taxonomy" id="27622"/>
    <lineage>
        <taxon>Eukaryota</taxon>
        <taxon>Metazoa</taxon>
        <taxon>Chordata</taxon>
        <taxon>Craniata</taxon>
        <taxon>Vertebrata</taxon>
        <taxon>Euteleostomi</taxon>
        <taxon>Mammalia</taxon>
        <taxon>Eutheria</taxon>
        <taxon>Laurasiatheria</taxon>
        <taxon>Chiroptera</taxon>
        <taxon>Yangochiroptera</taxon>
        <taxon>Molossidae</taxon>
        <taxon>Molossus</taxon>
    </lineage>
</organism>
<proteinExistence type="predicted"/>
<accession>A0A7J8CYZ7</accession>
<name>A0A7J8CYZ7_MOLMO</name>
<protein>
    <submittedName>
        <fullName evidence="1">Uncharacterized protein</fullName>
    </submittedName>
</protein>
<dbReference type="InParanoid" id="A0A7J8CYZ7"/>